<reference evidence="1" key="1">
    <citation type="submission" date="2020-08" db="EMBL/GenBank/DDBJ databases">
        <title>Genome sequencing and assembly of the red palm weevil Rhynchophorus ferrugineus.</title>
        <authorList>
            <person name="Dias G.B."/>
            <person name="Bergman C.M."/>
            <person name="Manee M."/>
        </authorList>
    </citation>
    <scope>NUCLEOTIDE SEQUENCE</scope>
    <source>
        <strain evidence="1">AA-2017</strain>
        <tissue evidence="1">Whole larva</tissue>
    </source>
</reference>
<comment type="caution">
    <text evidence="1">The sequence shown here is derived from an EMBL/GenBank/DDBJ whole genome shotgun (WGS) entry which is preliminary data.</text>
</comment>
<dbReference type="AlphaFoldDB" id="A0A834I8F2"/>
<dbReference type="Proteomes" id="UP000625711">
    <property type="component" value="Unassembled WGS sequence"/>
</dbReference>
<proteinExistence type="predicted"/>
<dbReference type="EMBL" id="JAACXV010013464">
    <property type="protein sequence ID" value="KAF7273370.1"/>
    <property type="molecule type" value="Genomic_DNA"/>
</dbReference>
<gene>
    <name evidence="1" type="ORF">GWI33_013922</name>
</gene>
<protein>
    <submittedName>
        <fullName evidence="1">Uncharacterized protein</fullName>
    </submittedName>
</protein>
<accession>A0A834I8F2</accession>
<name>A0A834I8F2_RHYFE</name>
<keyword evidence="2" id="KW-1185">Reference proteome</keyword>
<sequence length="125" mass="13693">MKEYKTSPKLEFNEVEGELEGPSQLALLREILIIFQGVSSSRCREEARGERENARLVSTSKIPIFLAQTPDYLPRRNCRSVDGVPVIYEVRVGSPPGGPVPGKGGAPGYSRGLALLIYAPFLADF</sequence>
<organism evidence="1 2">
    <name type="scientific">Rhynchophorus ferrugineus</name>
    <name type="common">Red palm weevil</name>
    <name type="synonym">Curculio ferrugineus</name>
    <dbReference type="NCBI Taxonomy" id="354439"/>
    <lineage>
        <taxon>Eukaryota</taxon>
        <taxon>Metazoa</taxon>
        <taxon>Ecdysozoa</taxon>
        <taxon>Arthropoda</taxon>
        <taxon>Hexapoda</taxon>
        <taxon>Insecta</taxon>
        <taxon>Pterygota</taxon>
        <taxon>Neoptera</taxon>
        <taxon>Endopterygota</taxon>
        <taxon>Coleoptera</taxon>
        <taxon>Polyphaga</taxon>
        <taxon>Cucujiformia</taxon>
        <taxon>Curculionidae</taxon>
        <taxon>Dryophthorinae</taxon>
        <taxon>Rhynchophorus</taxon>
    </lineage>
</organism>
<evidence type="ECO:0000313" key="1">
    <source>
        <dbReference type="EMBL" id="KAF7273370.1"/>
    </source>
</evidence>
<evidence type="ECO:0000313" key="2">
    <source>
        <dbReference type="Proteomes" id="UP000625711"/>
    </source>
</evidence>